<proteinExistence type="predicted"/>
<dbReference type="Proteomes" id="UP000054107">
    <property type="component" value="Unassembled WGS sequence"/>
</dbReference>
<dbReference type="Gene3D" id="1.10.10.60">
    <property type="entry name" value="Homeodomain-like"/>
    <property type="match status" value="1"/>
</dbReference>
<protein>
    <submittedName>
        <fullName evidence="1">Uncharacterized protein</fullName>
    </submittedName>
</protein>
<keyword evidence="2" id="KW-1185">Reference proteome</keyword>
<evidence type="ECO:0000313" key="2">
    <source>
        <dbReference type="Proteomes" id="UP000054107"/>
    </source>
</evidence>
<dbReference type="AlphaFoldDB" id="A0A0B7N6H9"/>
<gene>
    <name evidence="1" type="primary">PARPA_08049.1 scaffold 31147</name>
</gene>
<dbReference type="EMBL" id="LN730585">
    <property type="protein sequence ID" value="CEP13913.1"/>
    <property type="molecule type" value="Genomic_DNA"/>
</dbReference>
<dbReference type="STRING" id="35722.A0A0B7N6H9"/>
<name>A0A0B7N6H9_9FUNG</name>
<accession>A0A0B7N6H9</accession>
<reference evidence="1 2" key="1">
    <citation type="submission" date="2014-09" db="EMBL/GenBank/DDBJ databases">
        <authorList>
            <person name="Ellenberger Sabrina"/>
        </authorList>
    </citation>
    <scope>NUCLEOTIDE SEQUENCE [LARGE SCALE GENOMIC DNA]</scope>
    <source>
        <strain evidence="1 2">CBS 412.66</strain>
    </source>
</reference>
<sequence length="310" mass="35036">MRFGYELFSPIILPPGKQGLSAAPRYITGINPLDTISSKDTRMEDWQGREEQQAKYEHAFTIGANGCIEIVRSPYSNLMGDAYLTSYELKSNDFTPVNLYKGLSFYDILPSSTISQSEIIFDENPLGFTISNANSFHEACTHYSGDTDPPAATANMCTPTITLPTKERTNDVSFLDRYNTIFDEEVKSEMGVWKEEESGFSVESSEVMEMNNNAEQVKDNSIKKKTRKNYNSNTTNILMNWFFQHNGKAPSNQIRNELAMKTGKSVIQSEYFIYCQKLNFVLMSVANSFDMVSKRQTPLHANPEKVPAAF</sequence>
<evidence type="ECO:0000313" key="1">
    <source>
        <dbReference type="EMBL" id="CEP13913.1"/>
    </source>
</evidence>
<organism evidence="1 2">
    <name type="scientific">Parasitella parasitica</name>
    <dbReference type="NCBI Taxonomy" id="35722"/>
    <lineage>
        <taxon>Eukaryota</taxon>
        <taxon>Fungi</taxon>
        <taxon>Fungi incertae sedis</taxon>
        <taxon>Mucoromycota</taxon>
        <taxon>Mucoromycotina</taxon>
        <taxon>Mucoromycetes</taxon>
        <taxon>Mucorales</taxon>
        <taxon>Mucorineae</taxon>
        <taxon>Mucoraceae</taxon>
        <taxon>Parasitella</taxon>
    </lineage>
</organism>
<dbReference type="OrthoDB" id="3501850at2759"/>